<dbReference type="GO" id="GO:0051639">
    <property type="term" value="P:actin filament network formation"/>
    <property type="evidence" value="ECO:0007669"/>
    <property type="project" value="TreeGrafter"/>
</dbReference>
<dbReference type="CDD" id="cd21296">
    <property type="entry name" value="CH_AtFIM_like_rpt2"/>
    <property type="match status" value="1"/>
</dbReference>
<comment type="subunit">
    <text evidence="2">Interacts with F-actin.</text>
</comment>
<dbReference type="Proteomes" id="UP000032142">
    <property type="component" value="Unassembled WGS sequence"/>
</dbReference>
<dbReference type="InterPro" id="IPR036872">
    <property type="entry name" value="CH_dom_sf"/>
</dbReference>
<feature type="domain" description="Calponin-homology (CH)" evidence="8">
    <location>
        <begin position="268"/>
        <end position="371"/>
    </location>
</feature>
<dbReference type="PANTHER" id="PTHR19961">
    <property type="entry name" value="FIMBRIN/PLASTIN"/>
    <property type="match status" value="1"/>
</dbReference>
<dbReference type="GO" id="GO:0051017">
    <property type="term" value="P:actin filament bundle assembly"/>
    <property type="evidence" value="ECO:0007669"/>
    <property type="project" value="InterPro"/>
</dbReference>
<dbReference type="CDD" id="cd21293">
    <property type="entry name" value="CH_AtFIM_like_rpt1"/>
    <property type="match status" value="1"/>
</dbReference>
<gene>
    <name evidence="9" type="ORF">F383_29639</name>
</gene>
<evidence type="ECO:0000256" key="6">
    <source>
        <dbReference type="ARBA" id="ARBA00023212"/>
    </source>
</evidence>
<keyword evidence="4" id="KW-0677">Repeat</keyword>
<feature type="compositionally biased region" description="Polar residues" evidence="7">
    <location>
        <begin position="631"/>
        <end position="660"/>
    </location>
</feature>
<evidence type="ECO:0000313" key="10">
    <source>
        <dbReference type="Proteomes" id="UP000032142"/>
    </source>
</evidence>
<dbReference type="FunFam" id="1.10.418.10:FF:000041">
    <property type="entry name" value="Fimbrin-2 isoform A"/>
    <property type="match status" value="1"/>
</dbReference>
<evidence type="ECO:0000256" key="7">
    <source>
        <dbReference type="SAM" id="MobiDB-lite"/>
    </source>
</evidence>
<evidence type="ECO:0000256" key="3">
    <source>
        <dbReference type="ARBA" id="ARBA00022490"/>
    </source>
</evidence>
<dbReference type="SUPFAM" id="SSF47576">
    <property type="entry name" value="Calponin-homology domain, CH-domain"/>
    <property type="match status" value="1"/>
</dbReference>
<dbReference type="GO" id="GO:0032432">
    <property type="term" value="C:actin filament bundle"/>
    <property type="evidence" value="ECO:0007669"/>
    <property type="project" value="TreeGrafter"/>
</dbReference>
<dbReference type="GO" id="GO:0051015">
    <property type="term" value="F:actin filament binding"/>
    <property type="evidence" value="ECO:0007669"/>
    <property type="project" value="InterPro"/>
</dbReference>
<dbReference type="CDD" id="cd21299">
    <property type="entry name" value="CH_AtFIM_like_rpt3"/>
    <property type="match status" value="1"/>
</dbReference>
<keyword evidence="3" id="KW-0963">Cytoplasm</keyword>
<evidence type="ECO:0000256" key="2">
    <source>
        <dbReference type="ARBA" id="ARBA00011385"/>
    </source>
</evidence>
<dbReference type="EMBL" id="JRRC01413708">
    <property type="protein sequence ID" value="KHG04555.1"/>
    <property type="molecule type" value="Genomic_DNA"/>
</dbReference>
<accession>A0A0B0MUV9</accession>
<keyword evidence="5" id="KW-0009">Actin-binding</keyword>
<dbReference type="GO" id="GO:0005737">
    <property type="term" value="C:cytoplasm"/>
    <property type="evidence" value="ECO:0007669"/>
    <property type="project" value="TreeGrafter"/>
</dbReference>
<organism evidence="9 10">
    <name type="scientific">Gossypium arboreum</name>
    <name type="common">Tree cotton</name>
    <name type="synonym">Gossypium nanking</name>
    <dbReference type="NCBI Taxonomy" id="29729"/>
    <lineage>
        <taxon>Eukaryota</taxon>
        <taxon>Viridiplantae</taxon>
        <taxon>Streptophyta</taxon>
        <taxon>Embryophyta</taxon>
        <taxon>Tracheophyta</taxon>
        <taxon>Spermatophyta</taxon>
        <taxon>Magnoliopsida</taxon>
        <taxon>eudicotyledons</taxon>
        <taxon>Gunneridae</taxon>
        <taxon>Pentapetalae</taxon>
        <taxon>rosids</taxon>
        <taxon>malvids</taxon>
        <taxon>Malvales</taxon>
        <taxon>Malvaceae</taxon>
        <taxon>Malvoideae</taxon>
        <taxon>Gossypium</taxon>
    </lineage>
</organism>
<evidence type="ECO:0000313" key="9">
    <source>
        <dbReference type="EMBL" id="KHG04555.1"/>
    </source>
</evidence>
<feature type="domain" description="Calponin-homology (CH)" evidence="8">
    <location>
        <begin position="514"/>
        <end position="622"/>
    </location>
</feature>
<dbReference type="SUPFAM" id="SSF47473">
    <property type="entry name" value="EF-hand"/>
    <property type="match status" value="1"/>
</dbReference>
<dbReference type="Gene3D" id="1.10.418.10">
    <property type="entry name" value="Calponin-like domain"/>
    <property type="match status" value="4"/>
</dbReference>
<dbReference type="FunFam" id="1.10.418.10:FF:000045">
    <property type="entry name" value="Fimbrin-1 isoform A"/>
    <property type="match status" value="1"/>
</dbReference>
<dbReference type="PROSITE" id="PS50021">
    <property type="entry name" value="CH"/>
    <property type="match status" value="4"/>
</dbReference>
<feature type="domain" description="Calponin-homology (CH)" evidence="8">
    <location>
        <begin position="393"/>
        <end position="499"/>
    </location>
</feature>
<dbReference type="InterPro" id="IPR011992">
    <property type="entry name" value="EF-hand-dom_pair"/>
</dbReference>
<dbReference type="InterPro" id="IPR001715">
    <property type="entry name" value="CH_dom"/>
</dbReference>
<reference evidence="10" key="1">
    <citation type="submission" date="2014-09" db="EMBL/GenBank/DDBJ databases">
        <authorList>
            <person name="Mudge J."/>
            <person name="Ramaraj T."/>
            <person name="Lindquist I.E."/>
            <person name="Bharti A.K."/>
            <person name="Sundararajan A."/>
            <person name="Cameron C.T."/>
            <person name="Woodward J.E."/>
            <person name="May G.D."/>
            <person name="Brubaker C."/>
            <person name="Broadhvest J."/>
            <person name="Wilkins T.A."/>
        </authorList>
    </citation>
    <scope>NUCLEOTIDE SEQUENCE</scope>
    <source>
        <strain evidence="10">cv. AKA8401</strain>
    </source>
</reference>
<comment type="caution">
    <text evidence="9">The sequence shown here is derived from an EMBL/GenBank/DDBJ whole genome shotgun (WGS) entry which is preliminary data.</text>
</comment>
<feature type="region of interest" description="Disordered" evidence="7">
    <location>
        <begin position="629"/>
        <end position="660"/>
    </location>
</feature>
<keyword evidence="10" id="KW-1185">Reference proteome</keyword>
<comment type="subcellular location">
    <subcellularLocation>
        <location evidence="1">Cytoplasm</location>
        <location evidence="1">Cytoskeleton</location>
    </subcellularLocation>
</comment>
<evidence type="ECO:0000256" key="5">
    <source>
        <dbReference type="ARBA" id="ARBA00023203"/>
    </source>
</evidence>
<dbReference type="InterPro" id="IPR039959">
    <property type="entry name" value="Fimbrin/Plastin"/>
</dbReference>
<evidence type="ECO:0000256" key="1">
    <source>
        <dbReference type="ARBA" id="ARBA00004245"/>
    </source>
</evidence>
<name>A0A0B0MUV9_GOSAR</name>
<dbReference type="FunFam" id="1.10.418.10:FF:000031">
    <property type="entry name" value="Fimbrin-2 like"/>
    <property type="match status" value="1"/>
</dbReference>
<dbReference type="Pfam" id="PF00307">
    <property type="entry name" value="CH"/>
    <property type="match status" value="4"/>
</dbReference>
<dbReference type="AlphaFoldDB" id="A0A0B0MUV9"/>
<keyword evidence="6" id="KW-0206">Cytoskeleton</keyword>
<evidence type="ECO:0000259" key="8">
    <source>
        <dbReference type="PROSITE" id="PS50021"/>
    </source>
</evidence>
<proteinExistence type="predicted"/>
<sequence length="660" mass="74429">MAGYVGILVSDPWLQNQFTQVELRSLKTHFTSMRRESGKLTVGDLASRMSRLKVVGENLSEQERADFIADLYPNLNDEVDFEFFLKVYLKLHAHASARTGSPAKNSSAFLKAATTTLLHTISESEKASYVAHINNYLAQDGFLNKYLPINPSSNDLFEIVKDGVLLCKLINVAVPGTIDERAINTKRLLNPWERNENHTLCLNSAKAIGCTVVNIGTQDFIEGRRHLVLGLISQIIKIQLLADLNLKKTPQLVELVDDSKDVEELMSLPPEKILLRWMNFQLKKSPYKKIVSNFSTDVKDAEAYAHLLNVLAPEHSNPSTLTVKDPFQRAKLVLEHADRMGCKRYLTAKDIVDGSPNLNLAFVAHIFQHRNGLSTQTKQISFLETLPDDAQVSREERVFRFWINSLGNSTYIDNVFEDLRNGWILLETLDKVSPGIVNWKIANRPPIKLPFKKVENCNQVVKIGKQLKFSLVNIAGNDIVQGNKKLILAYLWQLMRYNILQLLKNLRFHSHGKEITDVDILRWANTKVSDSGSQSRMDSFKDKSLSDGIFFLELLSAVQPRSVNWSLVTKGVTDEQKKMNATYIISIARKLGCSIFLLPEDITEVNQKMILTLTASIMYWFLKQPVEEKPSATSDSENGSQVETISNSTTDDSASESSVE</sequence>
<evidence type="ECO:0000256" key="4">
    <source>
        <dbReference type="ARBA" id="ARBA00022737"/>
    </source>
</evidence>
<dbReference type="GO" id="GO:0005884">
    <property type="term" value="C:actin filament"/>
    <property type="evidence" value="ECO:0007669"/>
    <property type="project" value="TreeGrafter"/>
</dbReference>
<feature type="domain" description="Calponin-homology (CH)" evidence="8">
    <location>
        <begin position="123"/>
        <end position="240"/>
    </location>
</feature>
<dbReference type="FunFam" id="1.10.418.10:FF:000034">
    <property type="entry name" value="Fimbrin-2 like"/>
    <property type="match status" value="1"/>
</dbReference>
<dbReference type="SMART" id="SM00033">
    <property type="entry name" value="CH"/>
    <property type="match status" value="4"/>
</dbReference>
<dbReference type="PANTHER" id="PTHR19961:SF18">
    <property type="entry name" value="FI19014P1"/>
    <property type="match status" value="1"/>
</dbReference>
<protein>
    <submittedName>
        <fullName evidence="9">Fimbrin-like protein 2</fullName>
    </submittedName>
</protein>